<name>A0ABV6R3L9_9CAUL</name>
<comment type="caution">
    <text evidence="1">The sequence shown here is derived from an EMBL/GenBank/DDBJ whole genome shotgun (WGS) entry which is preliminary data.</text>
</comment>
<dbReference type="Proteomes" id="UP001589906">
    <property type="component" value="Unassembled WGS sequence"/>
</dbReference>
<evidence type="ECO:0000313" key="2">
    <source>
        <dbReference type="Proteomes" id="UP001589906"/>
    </source>
</evidence>
<dbReference type="RefSeq" id="WP_376834807.1">
    <property type="nucleotide sequence ID" value="NZ_JBHLSW010000003.1"/>
</dbReference>
<dbReference type="EMBL" id="JBHLSW010000003">
    <property type="protein sequence ID" value="MFC0633188.1"/>
    <property type="molecule type" value="Genomic_DNA"/>
</dbReference>
<gene>
    <name evidence="1" type="ORF">ACFFGE_04760</name>
</gene>
<reference evidence="1 2" key="1">
    <citation type="submission" date="2024-09" db="EMBL/GenBank/DDBJ databases">
        <authorList>
            <person name="Sun Q."/>
            <person name="Mori K."/>
        </authorList>
    </citation>
    <scope>NUCLEOTIDE SEQUENCE [LARGE SCALE GENOMIC DNA]</scope>
    <source>
        <strain evidence="1 2">NCAIM B.02621</strain>
    </source>
</reference>
<evidence type="ECO:0000313" key="1">
    <source>
        <dbReference type="EMBL" id="MFC0633188.1"/>
    </source>
</evidence>
<accession>A0ABV6R3L9</accession>
<proteinExistence type="predicted"/>
<organism evidence="1 2">
    <name type="scientific">Brevundimonas balnearis</name>
    <dbReference type="NCBI Taxonomy" id="1572858"/>
    <lineage>
        <taxon>Bacteria</taxon>
        <taxon>Pseudomonadati</taxon>
        <taxon>Pseudomonadota</taxon>
        <taxon>Alphaproteobacteria</taxon>
        <taxon>Caulobacterales</taxon>
        <taxon>Caulobacteraceae</taxon>
        <taxon>Brevundimonas</taxon>
    </lineage>
</organism>
<protein>
    <submittedName>
        <fullName evidence="1">Uncharacterized protein</fullName>
    </submittedName>
</protein>
<keyword evidence="2" id="KW-1185">Reference proteome</keyword>
<sequence length="103" mass="11352">MPRKSDPPARPDLRLVQSEVYEFMKPPETTAERVRRLQREARALALEQVEALETALIQAAALAREVAEGGDAYPVGAREIASRLAEDLPSKAETIKLIVARST</sequence>